<dbReference type="SUPFAM" id="SSF48230">
    <property type="entry name" value="Chondroitin AC/alginate lyase"/>
    <property type="match status" value="1"/>
</dbReference>
<proteinExistence type="predicted"/>
<dbReference type="SUPFAM" id="SSF50370">
    <property type="entry name" value="Ricin B-like lectins"/>
    <property type="match status" value="2"/>
</dbReference>
<accession>A0A7X2L328</accession>
<name>A0A7X2L328_9BACL</name>
<organism evidence="2 3">
    <name type="scientific">Paenibacillus monticola</name>
    <dbReference type="NCBI Taxonomy" id="2666075"/>
    <lineage>
        <taxon>Bacteria</taxon>
        <taxon>Bacillati</taxon>
        <taxon>Bacillota</taxon>
        <taxon>Bacilli</taxon>
        <taxon>Bacillales</taxon>
        <taxon>Paenibacillaceae</taxon>
        <taxon>Paenibacillus</taxon>
    </lineage>
</organism>
<gene>
    <name evidence="2" type="ORF">GJB61_18795</name>
</gene>
<dbReference type="PROSITE" id="PS50231">
    <property type="entry name" value="RICIN_B_LECTIN"/>
    <property type="match status" value="2"/>
</dbReference>
<comment type="caution">
    <text evidence="2">The sequence shown here is derived from an EMBL/GenBank/DDBJ whole genome shotgun (WGS) entry which is preliminary data.</text>
</comment>
<keyword evidence="3" id="KW-1185">Reference proteome</keyword>
<dbReference type="InterPro" id="IPR000772">
    <property type="entry name" value="Ricin_B_lectin"/>
</dbReference>
<dbReference type="RefSeq" id="WP_154120539.1">
    <property type="nucleotide sequence ID" value="NZ_WJXB01000007.1"/>
</dbReference>
<feature type="domain" description="Ricin B lectin" evidence="1">
    <location>
        <begin position="571"/>
        <end position="708"/>
    </location>
</feature>
<dbReference type="SMART" id="SM00458">
    <property type="entry name" value="RICIN"/>
    <property type="match status" value="2"/>
</dbReference>
<evidence type="ECO:0000313" key="3">
    <source>
        <dbReference type="Proteomes" id="UP000463051"/>
    </source>
</evidence>
<dbReference type="CDD" id="cd00161">
    <property type="entry name" value="beta-trefoil_Ricin-like"/>
    <property type="match status" value="3"/>
</dbReference>
<dbReference type="InterPro" id="IPR008929">
    <property type="entry name" value="Chondroitin_lyas"/>
</dbReference>
<feature type="domain" description="Ricin B lectin" evidence="1">
    <location>
        <begin position="430"/>
        <end position="564"/>
    </location>
</feature>
<dbReference type="Proteomes" id="UP000463051">
    <property type="component" value="Unassembled WGS sequence"/>
</dbReference>
<dbReference type="EMBL" id="WJXB01000007">
    <property type="protein sequence ID" value="MRN55029.1"/>
    <property type="molecule type" value="Genomic_DNA"/>
</dbReference>
<protein>
    <recommendedName>
        <fullName evidence="1">Ricin B lectin domain-containing protein</fullName>
    </recommendedName>
</protein>
<dbReference type="InterPro" id="IPR035992">
    <property type="entry name" value="Ricin_B-like_lectins"/>
</dbReference>
<evidence type="ECO:0000313" key="2">
    <source>
        <dbReference type="EMBL" id="MRN55029.1"/>
    </source>
</evidence>
<evidence type="ECO:0000259" key="1">
    <source>
        <dbReference type="SMART" id="SM00458"/>
    </source>
</evidence>
<reference evidence="2 3" key="1">
    <citation type="submission" date="2019-11" db="EMBL/GenBank/DDBJ databases">
        <title>Paenibacillus monticola sp. nov., a novel PGPR strain isolated from mountain sample in China.</title>
        <authorList>
            <person name="Zhao Q."/>
            <person name="Li H.-P."/>
            <person name="Zhang J.-L."/>
        </authorList>
    </citation>
    <scope>NUCLEOTIDE SEQUENCE [LARGE SCALE GENOMIC DNA]</scope>
    <source>
        <strain evidence="2 3">LC-T2</strain>
    </source>
</reference>
<dbReference type="Pfam" id="PF14200">
    <property type="entry name" value="RicinB_lectin_2"/>
    <property type="match status" value="3"/>
</dbReference>
<dbReference type="Gene3D" id="2.80.10.50">
    <property type="match status" value="6"/>
</dbReference>
<sequence>MLNVKHKRIKNALLSLLTSVLFIMSVSLGTIFYPKHVSADSFTHSGILYSQADFDRAKQQVTAGVSPWIDAWNAGKLTSYASSSYTPSPVAAPARWGGHPDLNSGNTQMFNDAEAALVQAIIWKVSSNSTEANNARLKAEQILDAWSSTVNTAVGGDEKQLLAGLNGYKFAAAADIMKSDTAWNNAGKFTAIKNMLLNYFLPSLRDYLTTHYNSDGDYGSYPYYYRGNQDIAPMVTIMAIGVLCDDLTIYIEAVNHFKNGNHNGRVTYYLFPTTDSNLAQSEESGRDQPHAQLGLGLLATMAQISYVQKSGDSTFEDLYEYSNRLILKGTEYAAKYNSGGTVPFTPIYTVDWRNEPVVSASGRGKLRPIYDMVWNHYHYVKGLADSASTDPVYNTRSLIASFEPESVSTDHQPFTTLLYTRTPIISGEIYSLMNPVSGKMLDVASGGTANGTNVQLWQDAAGNNQRFTIIDNGDGTYRLIGLQSGKALDVNGAGTAEGTNVQIWTYSGSANQKWKITANSDSSFKLIDSNSGKVLDVSGNSTANGTNVQILTDNGGAAQKWKLIRGGIISGGTYKLLNPNSGKVLDLSNGSTADGTAVQIAEDATGSNQQWTITRNEDGTYKIIGVSSGKALEVFGGSTDDGTKVSIWPYSGGANQKWKIIMNTDGTYKLIDSNSNRILNVIGNGTSAGTSVEILLNNGLSGQKWKLVKQ</sequence>
<dbReference type="AlphaFoldDB" id="A0A7X2L328"/>